<organism evidence="7 9">
    <name type="scientific">Hyalella azteca</name>
    <name type="common">Amphipod</name>
    <dbReference type="NCBI Taxonomy" id="294128"/>
    <lineage>
        <taxon>Eukaryota</taxon>
        <taxon>Metazoa</taxon>
        <taxon>Ecdysozoa</taxon>
        <taxon>Arthropoda</taxon>
        <taxon>Crustacea</taxon>
        <taxon>Multicrustacea</taxon>
        <taxon>Malacostraca</taxon>
        <taxon>Eumalacostraca</taxon>
        <taxon>Peracarida</taxon>
        <taxon>Amphipoda</taxon>
        <taxon>Senticaudata</taxon>
        <taxon>Talitrida</taxon>
        <taxon>Talitroidea</taxon>
        <taxon>Hyalellidae</taxon>
        <taxon>Hyalella</taxon>
    </lineage>
</organism>
<evidence type="ECO:0000256" key="2">
    <source>
        <dbReference type="ARBA" id="ARBA00016372"/>
    </source>
</evidence>
<dbReference type="Gene3D" id="1.25.40.550">
    <property type="entry name" value="Aar2, C-terminal domain-like"/>
    <property type="match status" value="1"/>
</dbReference>
<feature type="compositionally biased region" description="Low complexity" evidence="4">
    <location>
        <begin position="191"/>
        <end position="210"/>
    </location>
</feature>
<evidence type="ECO:0000313" key="7">
    <source>
        <dbReference type="Proteomes" id="UP000694843"/>
    </source>
</evidence>
<dbReference type="InterPro" id="IPR038514">
    <property type="entry name" value="AAR2_C_sf"/>
</dbReference>
<accession>A0A8B7NV51</accession>
<feature type="domain" description="AAR2 N-terminal" evidence="6">
    <location>
        <begin position="20"/>
        <end position="148"/>
    </location>
</feature>
<dbReference type="Proteomes" id="UP000694843">
    <property type="component" value="Unplaced"/>
</dbReference>
<feature type="compositionally biased region" description="Low complexity" evidence="4">
    <location>
        <begin position="160"/>
        <end position="173"/>
    </location>
</feature>
<dbReference type="RefSeq" id="XP_018017623.1">
    <property type="nucleotide sequence ID" value="XM_018162134.2"/>
</dbReference>
<evidence type="ECO:0000259" key="5">
    <source>
        <dbReference type="Pfam" id="PF05282"/>
    </source>
</evidence>
<evidence type="ECO:0000256" key="4">
    <source>
        <dbReference type="SAM" id="MobiDB-lite"/>
    </source>
</evidence>
<evidence type="ECO:0000313" key="8">
    <source>
        <dbReference type="RefSeq" id="XP_018017622.1"/>
    </source>
</evidence>
<dbReference type="Pfam" id="PF20981">
    <property type="entry name" value="AAR2_1st"/>
    <property type="match status" value="1"/>
</dbReference>
<reference evidence="8 9" key="1">
    <citation type="submission" date="2025-04" db="UniProtKB">
        <authorList>
            <consortium name="RefSeq"/>
        </authorList>
    </citation>
    <scope>IDENTIFICATION</scope>
    <source>
        <tissue evidence="8 9">Whole organism</tissue>
    </source>
</reference>
<gene>
    <name evidence="8 9" type="primary">LOC108674205</name>
</gene>
<feature type="domain" description="AAR2 C-terminal" evidence="5">
    <location>
        <begin position="319"/>
        <end position="473"/>
    </location>
</feature>
<dbReference type="PANTHER" id="PTHR12689">
    <property type="entry name" value="A1 CISTRON SPLICING FACTOR AAR2-RELATED"/>
    <property type="match status" value="1"/>
</dbReference>
<evidence type="ECO:0000313" key="9">
    <source>
        <dbReference type="RefSeq" id="XP_018017623.1"/>
    </source>
</evidence>
<dbReference type="GO" id="GO:0000244">
    <property type="term" value="P:spliceosomal tri-snRNP complex assembly"/>
    <property type="evidence" value="ECO:0007669"/>
    <property type="project" value="TreeGrafter"/>
</dbReference>
<dbReference type="CDD" id="cd13778">
    <property type="entry name" value="Aar2_C"/>
    <property type="match status" value="1"/>
</dbReference>
<dbReference type="FunFam" id="2.60.34.20:FF:000001">
    <property type="entry name" value="protein AAR2 homolog"/>
    <property type="match status" value="1"/>
</dbReference>
<dbReference type="CDD" id="cd13777">
    <property type="entry name" value="Aar2_N"/>
    <property type="match status" value="1"/>
</dbReference>
<evidence type="ECO:0000259" key="6">
    <source>
        <dbReference type="Pfam" id="PF20981"/>
    </source>
</evidence>
<dbReference type="InterPro" id="IPR033648">
    <property type="entry name" value="AAR2_C"/>
</dbReference>
<dbReference type="InterPro" id="IPR007946">
    <property type="entry name" value="AAR2"/>
</dbReference>
<dbReference type="Gene3D" id="2.60.34.20">
    <property type="match status" value="1"/>
</dbReference>
<protein>
    <recommendedName>
        <fullName evidence="2">Protein AAR2 homolog</fullName>
    </recommendedName>
    <alternativeName>
        <fullName evidence="3">AAR2 splicing factor homolog</fullName>
    </alternativeName>
</protein>
<dbReference type="AlphaFoldDB" id="A0A8B7NV51"/>
<dbReference type="GeneID" id="108674205"/>
<proteinExistence type="inferred from homology"/>
<dbReference type="InterPro" id="IPR033647">
    <property type="entry name" value="Aar2_N"/>
</dbReference>
<feature type="region of interest" description="Disordered" evidence="4">
    <location>
        <begin position="158"/>
        <end position="215"/>
    </location>
</feature>
<keyword evidence="7" id="KW-1185">Reference proteome</keyword>
<sequence length="490" mass="55119">MASYTSHEEKDFEKFLQCKGAALVLLNVPVHTEIGIDMHSWTIGPKFKGINLIPPGLHFINYSAVSKYGETAPATGFFHYFEPNDVLVKVYQPATEEFKDESPEQTERVKINLQSLRGELGPYPSELWRRWVSLTQKIDRRHLESVLPLSGMVSSVPAMVPVDDPNSSSTSNSDARKRLKTHQSNCGNEASTSSSMEDSSPSQQNNANNSTLPLQTNKITTTMSIDEGKVPQSVCNDSCSSQRTFNKSSTPSTIIEDMEQCTSKSQITELNVAKMVQNPSHNELCSGQEKQMRSTAKRLINEGLPELVPVAGLDFRWYELPERTHKAGATPAYITAVCIDPTPILDDLIRHLGNEQWLLSELQLSFVVFLVGQSWAGWERWKRLIGLLCSAETLMLRAPHIYSDLMATLHYQIHEVPEDLFVDIVEQNNFLAASLAQLFFNIEDNVASLPALLVQRAQKFRTHLKLRFGWSFDFDDSDEDGPVVVELEQW</sequence>
<name>A0A8B7NV51_HYAAZ</name>
<evidence type="ECO:0000256" key="3">
    <source>
        <dbReference type="ARBA" id="ARBA00030625"/>
    </source>
</evidence>
<dbReference type="RefSeq" id="XP_018017622.1">
    <property type="nucleotide sequence ID" value="XM_018162133.2"/>
</dbReference>
<evidence type="ECO:0000256" key="1">
    <source>
        <dbReference type="ARBA" id="ARBA00006281"/>
    </source>
</evidence>
<dbReference type="Pfam" id="PF05282">
    <property type="entry name" value="AAR2"/>
    <property type="match status" value="1"/>
</dbReference>
<dbReference type="PANTHER" id="PTHR12689:SF4">
    <property type="entry name" value="PROTEIN AAR2 HOMOLOG"/>
    <property type="match status" value="1"/>
</dbReference>
<dbReference type="InterPro" id="IPR038516">
    <property type="entry name" value="AAR2_N_sf"/>
</dbReference>
<comment type="similarity">
    <text evidence="1">Belongs to the AAR2 family.</text>
</comment>
<dbReference type="OrthoDB" id="201752at2759"/>